<evidence type="ECO:0000256" key="2">
    <source>
        <dbReference type="ARBA" id="ARBA00009298"/>
    </source>
</evidence>
<evidence type="ECO:0000313" key="10">
    <source>
        <dbReference type="Proteomes" id="UP000194903"/>
    </source>
</evidence>
<evidence type="ECO:0000256" key="7">
    <source>
        <dbReference type="SAM" id="Phobius"/>
    </source>
</evidence>
<dbReference type="Proteomes" id="UP000194903">
    <property type="component" value="Unassembled WGS sequence"/>
</dbReference>
<dbReference type="RefSeq" id="WP_087016586.1">
    <property type="nucleotide sequence ID" value="NZ_CP178353.1"/>
</dbReference>
<comment type="caution">
    <text evidence="9">The sequence shown here is derived from an EMBL/GenBank/DDBJ whole genome shotgun (WGS) entry which is preliminary data.</text>
</comment>
<dbReference type="PRINTS" id="PR01837">
    <property type="entry name" value="MGTCSAPBPROT"/>
</dbReference>
<dbReference type="GO" id="GO:0005886">
    <property type="term" value="C:plasma membrane"/>
    <property type="evidence" value="ECO:0007669"/>
    <property type="project" value="UniProtKB-SubCell"/>
</dbReference>
<feature type="transmembrane region" description="Helical" evidence="7">
    <location>
        <begin position="102"/>
        <end position="120"/>
    </location>
</feature>
<protein>
    <recommendedName>
        <fullName evidence="8">MgtC/SapB/SrpB/YhiD N-terminal domain-containing protein</fullName>
    </recommendedName>
</protein>
<evidence type="ECO:0000256" key="5">
    <source>
        <dbReference type="ARBA" id="ARBA00022989"/>
    </source>
</evidence>
<dbReference type="EMBL" id="NHOC01000001">
    <property type="protein sequence ID" value="OUM21685.1"/>
    <property type="molecule type" value="Genomic_DNA"/>
</dbReference>
<feature type="transmembrane region" description="Helical" evidence="7">
    <location>
        <begin position="43"/>
        <end position="64"/>
    </location>
</feature>
<evidence type="ECO:0000256" key="6">
    <source>
        <dbReference type="ARBA" id="ARBA00023136"/>
    </source>
</evidence>
<sequence length="230" mass="25340">MLPIFDGLRDVTLLSVTLRLLLAVLCGGAIGIERAFKRRPAGFRTHILICLGAAMTTLTSQYLYLNMHYYTDMARLGAQVVAGIGFLGAGTIIVTRRQRVKGLTTAAGLWASAIIGLALGGGFYEGGILTTIMILLTELLFSRLERRVLDNAPEINLYMEYTDKRCLEQVLKLYHDRNLKILNMEITRATGSKKHNACAIFTLRLHKNCKVGQLVDSVAAVRGVISVEEL</sequence>
<dbReference type="OrthoDB" id="9811198at2"/>
<comment type="similarity">
    <text evidence="2">Belongs to the MgtC/SapB family.</text>
</comment>
<evidence type="ECO:0000313" key="9">
    <source>
        <dbReference type="EMBL" id="OUM21685.1"/>
    </source>
</evidence>
<accession>A0A252F7D1</accession>
<dbReference type="InterPro" id="IPR003416">
    <property type="entry name" value="MgtC/SapB/SrpB/YhiD_fam"/>
</dbReference>
<name>A0A252F7D1_9FIRM</name>
<dbReference type="PANTHER" id="PTHR33778">
    <property type="entry name" value="PROTEIN MGTC"/>
    <property type="match status" value="1"/>
</dbReference>
<dbReference type="PANTHER" id="PTHR33778:SF1">
    <property type="entry name" value="MAGNESIUM TRANSPORTER YHID-RELATED"/>
    <property type="match status" value="1"/>
</dbReference>
<comment type="subcellular location">
    <subcellularLocation>
        <location evidence="1">Cell membrane</location>
        <topology evidence="1">Multi-pass membrane protein</topology>
    </subcellularLocation>
</comment>
<feature type="domain" description="MgtC/SapB/SrpB/YhiD N-terminal" evidence="8">
    <location>
        <begin position="20"/>
        <end position="146"/>
    </location>
</feature>
<evidence type="ECO:0000256" key="4">
    <source>
        <dbReference type="ARBA" id="ARBA00022692"/>
    </source>
</evidence>
<keyword evidence="3" id="KW-1003">Cell membrane</keyword>
<keyword evidence="4 7" id="KW-0812">Transmembrane</keyword>
<keyword evidence="5 7" id="KW-1133">Transmembrane helix</keyword>
<evidence type="ECO:0000256" key="3">
    <source>
        <dbReference type="ARBA" id="ARBA00022475"/>
    </source>
</evidence>
<dbReference type="InterPro" id="IPR049177">
    <property type="entry name" value="MgtC_SapB_SrpB_YhiD_N"/>
</dbReference>
<feature type="transmembrane region" description="Helical" evidence="7">
    <location>
        <begin position="76"/>
        <end position="95"/>
    </location>
</feature>
<proteinExistence type="inferred from homology"/>
<evidence type="ECO:0000259" key="8">
    <source>
        <dbReference type="Pfam" id="PF02308"/>
    </source>
</evidence>
<evidence type="ECO:0000256" key="1">
    <source>
        <dbReference type="ARBA" id="ARBA00004651"/>
    </source>
</evidence>
<dbReference type="AlphaFoldDB" id="A0A252F7D1"/>
<feature type="transmembrane region" description="Helical" evidence="7">
    <location>
        <begin position="12"/>
        <end position="31"/>
    </location>
</feature>
<reference evidence="9 10" key="1">
    <citation type="submission" date="2017-05" db="EMBL/GenBank/DDBJ databases">
        <title>Butyricicoccus porcorum sp. nov. a butyrate-producing bacterium from the swine intestinal tract.</title>
        <authorList>
            <person name="Trachsel J."/>
            <person name="Humphrey S."/>
            <person name="Allen H.K."/>
        </authorList>
    </citation>
    <scope>NUCLEOTIDE SEQUENCE [LARGE SCALE GENOMIC DNA]</scope>
    <source>
        <strain evidence="9">BB10</strain>
    </source>
</reference>
<keyword evidence="10" id="KW-1185">Reference proteome</keyword>
<dbReference type="Pfam" id="PF02308">
    <property type="entry name" value="MgtC"/>
    <property type="match status" value="1"/>
</dbReference>
<organism evidence="9 10">
    <name type="scientific">Butyricicoccus porcorum</name>
    <dbReference type="NCBI Taxonomy" id="1945634"/>
    <lineage>
        <taxon>Bacteria</taxon>
        <taxon>Bacillati</taxon>
        <taxon>Bacillota</taxon>
        <taxon>Clostridia</taxon>
        <taxon>Eubacteriales</taxon>
        <taxon>Butyricicoccaceae</taxon>
        <taxon>Butyricicoccus</taxon>
    </lineage>
</organism>
<gene>
    <name evidence="9" type="ORF">CBW42_00175</name>
</gene>
<keyword evidence="6 7" id="KW-0472">Membrane</keyword>